<accession>A0A6J4T7P4</accession>
<dbReference type="AlphaFoldDB" id="A0A6J4T7P4"/>
<dbReference type="InterPro" id="IPR029787">
    <property type="entry name" value="Nucleotide_cyclase"/>
</dbReference>
<dbReference type="PANTHER" id="PTHR43081:SF19">
    <property type="entry name" value="PH-SENSITIVE ADENYLATE CYCLASE RV1264"/>
    <property type="match status" value="1"/>
</dbReference>
<dbReference type="Gene3D" id="3.30.70.1230">
    <property type="entry name" value="Nucleotide cyclase"/>
    <property type="match status" value="1"/>
</dbReference>
<name>A0A6J4T7P4_9BACT</name>
<evidence type="ECO:0000259" key="1">
    <source>
        <dbReference type="PROSITE" id="PS50125"/>
    </source>
</evidence>
<dbReference type="GO" id="GO:0004016">
    <property type="term" value="F:adenylate cyclase activity"/>
    <property type="evidence" value="ECO:0007669"/>
    <property type="project" value="UniProtKB-EC"/>
</dbReference>
<dbReference type="PROSITE" id="PS50125">
    <property type="entry name" value="GUANYLATE_CYCLASE_2"/>
    <property type="match status" value="1"/>
</dbReference>
<organism evidence="2">
    <name type="scientific">uncultured Segetibacter sp</name>
    <dbReference type="NCBI Taxonomy" id="481133"/>
    <lineage>
        <taxon>Bacteria</taxon>
        <taxon>Pseudomonadati</taxon>
        <taxon>Bacteroidota</taxon>
        <taxon>Chitinophagia</taxon>
        <taxon>Chitinophagales</taxon>
        <taxon>Chitinophagaceae</taxon>
        <taxon>Segetibacter</taxon>
        <taxon>environmental samples</taxon>
    </lineage>
</organism>
<sequence>MPQSRQLAAIMFTDIVGYTALMGEDEQKAFEILNKNRKLQKPIIEKYGGRWIKELGDGVMASFTTVSDAVNAAKEIQLQCKQQREFSLRIGIHHGEIVFDGDDVFGDAVNVASRIQAIAPVGGIYVSESVHNNVTNKADIETKFVKAEN</sequence>
<dbReference type="Pfam" id="PF00211">
    <property type="entry name" value="Guanylate_cyc"/>
    <property type="match status" value="1"/>
</dbReference>
<dbReference type="SMART" id="SM00044">
    <property type="entry name" value="CYCc"/>
    <property type="match status" value="1"/>
</dbReference>
<dbReference type="GO" id="GO:0006171">
    <property type="term" value="P:cAMP biosynthetic process"/>
    <property type="evidence" value="ECO:0007669"/>
    <property type="project" value="TreeGrafter"/>
</dbReference>
<dbReference type="GO" id="GO:0035556">
    <property type="term" value="P:intracellular signal transduction"/>
    <property type="evidence" value="ECO:0007669"/>
    <property type="project" value="InterPro"/>
</dbReference>
<feature type="domain" description="Guanylate cyclase" evidence="1">
    <location>
        <begin position="9"/>
        <end position="116"/>
    </location>
</feature>
<proteinExistence type="predicted"/>
<reference evidence="2" key="1">
    <citation type="submission" date="2020-02" db="EMBL/GenBank/DDBJ databases">
        <authorList>
            <person name="Meier V. D."/>
        </authorList>
    </citation>
    <scope>NUCLEOTIDE SEQUENCE</scope>
    <source>
        <strain evidence="2">AVDCRST_MAG96</strain>
    </source>
</reference>
<dbReference type="EC" id="4.6.1.1" evidence="2"/>
<dbReference type="InterPro" id="IPR001054">
    <property type="entry name" value="A/G_cyclase"/>
</dbReference>
<dbReference type="InterPro" id="IPR050697">
    <property type="entry name" value="Adenylyl/Guanylyl_Cyclase_3/4"/>
</dbReference>
<dbReference type="PANTHER" id="PTHR43081">
    <property type="entry name" value="ADENYLATE CYCLASE, TERMINAL-DIFFERENTIATION SPECIFIC-RELATED"/>
    <property type="match status" value="1"/>
</dbReference>
<keyword evidence="2" id="KW-0456">Lyase</keyword>
<dbReference type="SUPFAM" id="SSF55073">
    <property type="entry name" value="Nucleotide cyclase"/>
    <property type="match status" value="1"/>
</dbReference>
<dbReference type="EMBL" id="CADCVN010001053">
    <property type="protein sequence ID" value="CAA9516131.1"/>
    <property type="molecule type" value="Genomic_DNA"/>
</dbReference>
<protein>
    <submittedName>
        <fullName evidence="2">Adenylate cyclase</fullName>
        <ecNumber evidence="2">4.6.1.1</ecNumber>
    </submittedName>
</protein>
<evidence type="ECO:0000313" key="2">
    <source>
        <dbReference type="EMBL" id="CAA9516131.1"/>
    </source>
</evidence>
<gene>
    <name evidence="2" type="ORF">AVDCRST_MAG96-2694</name>
</gene>
<dbReference type="CDD" id="cd07302">
    <property type="entry name" value="CHD"/>
    <property type="match status" value="1"/>
</dbReference>